<name>A0A229P218_9BACL</name>
<accession>A0A229P218</accession>
<feature type="domain" description="N-acetyltransferase" evidence="1">
    <location>
        <begin position="119"/>
        <end position="251"/>
    </location>
</feature>
<gene>
    <name evidence="2" type="ORF">CGZ75_05450</name>
</gene>
<dbReference type="AlphaFoldDB" id="A0A229P218"/>
<dbReference type="SUPFAM" id="SSF55729">
    <property type="entry name" value="Acyl-CoA N-acyltransferases (Nat)"/>
    <property type="match status" value="1"/>
</dbReference>
<organism evidence="2 3">
    <name type="scientific">Paenibacillus herberti</name>
    <dbReference type="NCBI Taxonomy" id="1619309"/>
    <lineage>
        <taxon>Bacteria</taxon>
        <taxon>Bacillati</taxon>
        <taxon>Bacillota</taxon>
        <taxon>Bacilli</taxon>
        <taxon>Bacillales</taxon>
        <taxon>Paenibacillaceae</taxon>
        <taxon>Paenibacillus</taxon>
    </lineage>
</organism>
<evidence type="ECO:0000259" key="1">
    <source>
        <dbReference type="PROSITE" id="PS51186"/>
    </source>
</evidence>
<dbReference type="Pfam" id="PF24553">
    <property type="entry name" value="Rv0428c_C"/>
    <property type="match status" value="1"/>
</dbReference>
<evidence type="ECO:0000313" key="2">
    <source>
        <dbReference type="EMBL" id="OXM16148.1"/>
    </source>
</evidence>
<dbReference type="PROSITE" id="PS51186">
    <property type="entry name" value="GNAT"/>
    <property type="match status" value="1"/>
</dbReference>
<protein>
    <submittedName>
        <fullName evidence="2">GNAT family N-acetyltransferase</fullName>
    </submittedName>
</protein>
<comment type="caution">
    <text evidence="2">The sequence shown here is derived from an EMBL/GenBank/DDBJ whole genome shotgun (WGS) entry which is preliminary data.</text>
</comment>
<dbReference type="RefSeq" id="WP_089523232.1">
    <property type="nucleotide sequence ID" value="NZ_NMUQ01000001.1"/>
</dbReference>
<keyword evidence="2" id="KW-0808">Transferase</keyword>
<evidence type="ECO:0000313" key="3">
    <source>
        <dbReference type="Proteomes" id="UP000215145"/>
    </source>
</evidence>
<proteinExistence type="predicted"/>
<dbReference type="InterPro" id="IPR056935">
    <property type="entry name" value="Rv0428c-like_C"/>
</dbReference>
<reference evidence="2 3" key="1">
    <citation type="submission" date="2017-07" db="EMBL/GenBank/DDBJ databases">
        <title>Paenibacillus herberti R33 genome sequencing and assembly.</title>
        <authorList>
            <person name="Su W."/>
        </authorList>
    </citation>
    <scope>NUCLEOTIDE SEQUENCE [LARGE SCALE GENOMIC DNA]</scope>
    <source>
        <strain evidence="2 3">R33</strain>
    </source>
</reference>
<dbReference type="EMBL" id="NMUQ01000001">
    <property type="protein sequence ID" value="OXM16148.1"/>
    <property type="molecule type" value="Genomic_DNA"/>
</dbReference>
<dbReference type="Proteomes" id="UP000215145">
    <property type="component" value="Unassembled WGS sequence"/>
</dbReference>
<keyword evidence="3" id="KW-1185">Reference proteome</keyword>
<dbReference type="InterPro" id="IPR016181">
    <property type="entry name" value="Acyl_CoA_acyltransferase"/>
</dbReference>
<dbReference type="GO" id="GO:0016747">
    <property type="term" value="F:acyltransferase activity, transferring groups other than amino-acyl groups"/>
    <property type="evidence" value="ECO:0007669"/>
    <property type="project" value="InterPro"/>
</dbReference>
<dbReference type="OrthoDB" id="9805924at2"/>
<dbReference type="Gene3D" id="3.40.630.30">
    <property type="match status" value="1"/>
</dbReference>
<sequence length="251" mass="27631">MRAYYEVEEAALNSWPALQTSSCGGWLVKSNRGYTKRANSVQPLAHNGKDIEQLELKISRCEAIYKRSGQPAIFKITPFTEPEELDAALARRGYVIADPSLVMVAPLNQLAPQHAGDGVLVSEQPSAAWLQLLHEWGGCGEEALRITSMMFEAAQLPRQFALLHAHGRPVSLGLAVLDGEQMGFYDILTAPDSRGKGHAKRLIRHLLHWGAEQGATQAYLQVVSGNGAAEKLYAGLGFTEAYPYWYRVQRG</sequence>
<dbReference type="InterPro" id="IPR000182">
    <property type="entry name" value="GNAT_dom"/>
</dbReference>
<dbReference type="CDD" id="cd04301">
    <property type="entry name" value="NAT_SF"/>
    <property type="match status" value="1"/>
</dbReference>